<evidence type="ECO:0000256" key="2">
    <source>
        <dbReference type="ARBA" id="ARBA00022695"/>
    </source>
</evidence>
<protein>
    <recommendedName>
        <fullName evidence="5">protein adenylyltransferase</fullName>
        <ecNumber evidence="5">2.7.7.108</ecNumber>
    </recommendedName>
</protein>
<dbReference type="EMBL" id="CP041730">
    <property type="protein sequence ID" value="QDQ28020.1"/>
    <property type="molecule type" value="Genomic_DNA"/>
</dbReference>
<evidence type="ECO:0000256" key="6">
    <source>
        <dbReference type="ARBA" id="ARBA00047939"/>
    </source>
</evidence>
<evidence type="ECO:0000256" key="7">
    <source>
        <dbReference type="ARBA" id="ARBA00048696"/>
    </source>
</evidence>
<evidence type="ECO:0000256" key="1">
    <source>
        <dbReference type="ARBA" id="ARBA00022679"/>
    </source>
</evidence>
<dbReference type="KEGG" id="cari:FNU76_17635"/>
<dbReference type="Pfam" id="PF02661">
    <property type="entry name" value="Fic"/>
    <property type="match status" value="1"/>
</dbReference>
<evidence type="ECO:0000256" key="5">
    <source>
        <dbReference type="ARBA" id="ARBA00034531"/>
    </source>
</evidence>
<keyword evidence="3" id="KW-0547">Nucleotide-binding</keyword>
<dbReference type="RefSeq" id="WP_144279407.1">
    <property type="nucleotide sequence ID" value="NZ_CP041730.1"/>
</dbReference>
<gene>
    <name evidence="9" type="ORF">FNU76_17635</name>
</gene>
<comment type="catalytic activity">
    <reaction evidence="6">
        <text>L-threonyl-[protein] + ATP = 3-O-(5'-adenylyl)-L-threonyl-[protein] + diphosphate</text>
        <dbReference type="Rhea" id="RHEA:54292"/>
        <dbReference type="Rhea" id="RHEA-COMP:11060"/>
        <dbReference type="Rhea" id="RHEA-COMP:13847"/>
        <dbReference type="ChEBI" id="CHEBI:30013"/>
        <dbReference type="ChEBI" id="CHEBI:30616"/>
        <dbReference type="ChEBI" id="CHEBI:33019"/>
        <dbReference type="ChEBI" id="CHEBI:138113"/>
        <dbReference type="EC" id="2.7.7.108"/>
    </reaction>
</comment>
<keyword evidence="2" id="KW-0548">Nucleotidyltransferase</keyword>
<keyword evidence="10" id="KW-1185">Reference proteome</keyword>
<evidence type="ECO:0000256" key="3">
    <source>
        <dbReference type="ARBA" id="ARBA00022741"/>
    </source>
</evidence>
<evidence type="ECO:0000313" key="10">
    <source>
        <dbReference type="Proteomes" id="UP000317550"/>
    </source>
</evidence>
<dbReference type="Proteomes" id="UP000317550">
    <property type="component" value="Chromosome"/>
</dbReference>
<organism evidence="9 10">
    <name type="scientific">Chitinimonas arctica</name>
    <dbReference type="NCBI Taxonomy" id="2594795"/>
    <lineage>
        <taxon>Bacteria</taxon>
        <taxon>Pseudomonadati</taxon>
        <taxon>Pseudomonadota</taxon>
        <taxon>Betaproteobacteria</taxon>
        <taxon>Neisseriales</taxon>
        <taxon>Chitinibacteraceae</taxon>
        <taxon>Chitinimonas</taxon>
    </lineage>
</organism>
<comment type="catalytic activity">
    <reaction evidence="7">
        <text>L-tyrosyl-[protein] + ATP = O-(5'-adenylyl)-L-tyrosyl-[protein] + diphosphate</text>
        <dbReference type="Rhea" id="RHEA:54288"/>
        <dbReference type="Rhea" id="RHEA-COMP:10136"/>
        <dbReference type="Rhea" id="RHEA-COMP:13846"/>
        <dbReference type="ChEBI" id="CHEBI:30616"/>
        <dbReference type="ChEBI" id="CHEBI:33019"/>
        <dbReference type="ChEBI" id="CHEBI:46858"/>
        <dbReference type="ChEBI" id="CHEBI:83624"/>
        <dbReference type="EC" id="2.7.7.108"/>
    </reaction>
</comment>
<dbReference type="SUPFAM" id="SSF140931">
    <property type="entry name" value="Fic-like"/>
    <property type="match status" value="1"/>
</dbReference>
<dbReference type="PANTHER" id="PTHR39560:SF1">
    <property type="entry name" value="PROTEIN ADENYLYLTRANSFERASE FIC-RELATED"/>
    <property type="match status" value="1"/>
</dbReference>
<dbReference type="GO" id="GO:0005524">
    <property type="term" value="F:ATP binding"/>
    <property type="evidence" value="ECO:0007669"/>
    <property type="project" value="UniProtKB-KW"/>
</dbReference>
<dbReference type="InterPro" id="IPR003812">
    <property type="entry name" value="Fido"/>
</dbReference>
<keyword evidence="4" id="KW-0067">ATP-binding</keyword>
<keyword evidence="1" id="KW-0808">Transferase</keyword>
<dbReference type="InterPro" id="IPR036597">
    <property type="entry name" value="Fido-like_dom_sf"/>
</dbReference>
<dbReference type="OrthoDB" id="9813719at2"/>
<dbReference type="GO" id="GO:0051302">
    <property type="term" value="P:regulation of cell division"/>
    <property type="evidence" value="ECO:0007669"/>
    <property type="project" value="TreeGrafter"/>
</dbReference>
<feature type="domain" description="Fido" evidence="8">
    <location>
        <begin position="54"/>
        <end position="198"/>
    </location>
</feature>
<accession>A0A516SIN7</accession>
<evidence type="ECO:0000256" key="4">
    <source>
        <dbReference type="ARBA" id="ARBA00022840"/>
    </source>
</evidence>
<dbReference type="PANTHER" id="PTHR39560">
    <property type="entry name" value="PROTEIN ADENYLYLTRANSFERASE FIC-RELATED"/>
    <property type="match status" value="1"/>
</dbReference>
<dbReference type="Gene3D" id="1.10.3290.10">
    <property type="entry name" value="Fido-like domain"/>
    <property type="match status" value="1"/>
</dbReference>
<evidence type="ECO:0000313" key="9">
    <source>
        <dbReference type="EMBL" id="QDQ28020.1"/>
    </source>
</evidence>
<dbReference type="AlphaFoldDB" id="A0A516SIN7"/>
<proteinExistence type="predicted"/>
<reference evidence="10" key="1">
    <citation type="submission" date="2019-07" db="EMBL/GenBank/DDBJ databases">
        <title>Chitinimonas sp. nov., isolated from Ny-Alesund, arctica soil.</title>
        <authorList>
            <person name="Xu Q."/>
            <person name="Peng F."/>
        </authorList>
    </citation>
    <scope>NUCLEOTIDE SEQUENCE [LARGE SCALE GENOMIC DNA]</scope>
    <source>
        <strain evidence="10">R3-44</strain>
    </source>
</reference>
<dbReference type="GO" id="GO:0070733">
    <property type="term" value="F:AMPylase activity"/>
    <property type="evidence" value="ECO:0007669"/>
    <property type="project" value="UniProtKB-EC"/>
</dbReference>
<evidence type="ECO:0000259" key="8">
    <source>
        <dbReference type="PROSITE" id="PS51459"/>
    </source>
</evidence>
<name>A0A516SIN7_9NEIS</name>
<dbReference type="EC" id="2.7.7.108" evidence="5"/>
<dbReference type="PROSITE" id="PS51459">
    <property type="entry name" value="FIDO"/>
    <property type="match status" value="1"/>
</dbReference>
<sequence length="200" mass="22574">MSRYDGSDHYSYPGTSILINKAGFQDQESLDAFEADATAVRLLELIDRPILGQFDLAHLKAIHRHIFQDVYEWAGELRTVDIKKGNSSFASWVLIERYLDGKLAGIAKEDRLKALAPQPFFARLAHYMAEINATHPFREGNGRAQRAFCAQLAEEAGYFVNFNELAPVEMVRVMIESFNGDEAPLARVLERITALIQPDE</sequence>